<dbReference type="Gene3D" id="1.10.10.2520">
    <property type="entry name" value="Cell wall hydrolase SleB, domain 1"/>
    <property type="match status" value="1"/>
</dbReference>
<dbReference type="GO" id="GO:0016787">
    <property type="term" value="F:hydrolase activity"/>
    <property type="evidence" value="ECO:0007669"/>
    <property type="project" value="UniProtKB-KW"/>
</dbReference>
<gene>
    <name evidence="3" type="ORF">HGG79_07245</name>
</gene>
<keyword evidence="3" id="KW-0378">Hydrolase</keyword>
<dbReference type="AlphaFoldDB" id="A0A923J0C2"/>
<evidence type="ECO:0000313" key="3">
    <source>
        <dbReference type="EMBL" id="MBC2397569.1"/>
    </source>
</evidence>
<comment type="caution">
    <text evidence="3">The sequence shown here is derived from an EMBL/GenBank/DDBJ whole genome shotgun (WGS) entry which is preliminary data.</text>
</comment>
<evidence type="ECO:0000313" key="4">
    <source>
        <dbReference type="Proteomes" id="UP000563151"/>
    </source>
</evidence>
<protein>
    <submittedName>
        <fullName evidence="3">Cell wall hydrolase</fullName>
    </submittedName>
</protein>
<dbReference type="EMBL" id="JAAZWO010000006">
    <property type="protein sequence ID" value="MBC2397569.1"/>
    <property type="molecule type" value="Genomic_DNA"/>
</dbReference>
<evidence type="ECO:0000256" key="1">
    <source>
        <dbReference type="SAM" id="SignalP"/>
    </source>
</evidence>
<dbReference type="InterPro" id="IPR011105">
    <property type="entry name" value="Cell_wall_hydrolase_SleB"/>
</dbReference>
<dbReference type="RefSeq" id="WP_035147555.1">
    <property type="nucleotide sequence ID" value="NZ_JAAZWO010000006.1"/>
</dbReference>
<organism evidence="3 4">
    <name type="scientific">Clostridium tetanomorphum</name>
    <dbReference type="NCBI Taxonomy" id="1553"/>
    <lineage>
        <taxon>Bacteria</taxon>
        <taxon>Bacillati</taxon>
        <taxon>Bacillota</taxon>
        <taxon>Clostridia</taxon>
        <taxon>Eubacteriales</taxon>
        <taxon>Clostridiaceae</taxon>
        <taxon>Clostridium</taxon>
    </lineage>
</organism>
<dbReference type="Proteomes" id="UP000563151">
    <property type="component" value="Unassembled WGS sequence"/>
</dbReference>
<keyword evidence="4" id="KW-1185">Reference proteome</keyword>
<evidence type="ECO:0000259" key="2">
    <source>
        <dbReference type="Pfam" id="PF07486"/>
    </source>
</evidence>
<feature type="domain" description="Cell wall hydrolase SleB" evidence="2">
    <location>
        <begin position="73"/>
        <end position="173"/>
    </location>
</feature>
<accession>A0A923J0C2</accession>
<sequence length="176" mass="19343">MKKNLFAALFATTILLCPYNYAKAGAAYDTDSDLFNNKGTDTVQVLSHAKGKVYITPKDVELMAKVVYAESCGEPYEGKVAVASVILNRAKDPSFPKSIEGVIKQPRAFSCVRNGEIRVKPDESSYNAVVEALKGKDPTNSALFFYNPQIATSKWMKNIGKKNLKPIGNHVFFIAN</sequence>
<dbReference type="InterPro" id="IPR042047">
    <property type="entry name" value="SleB_dom1"/>
</dbReference>
<dbReference type="Gene3D" id="6.20.240.60">
    <property type="match status" value="1"/>
</dbReference>
<name>A0A923J0C2_CLOTT</name>
<dbReference type="Pfam" id="PF07486">
    <property type="entry name" value="Hydrolase_2"/>
    <property type="match status" value="1"/>
</dbReference>
<feature type="chain" id="PRO_5038647304" evidence="1">
    <location>
        <begin position="23"/>
        <end position="176"/>
    </location>
</feature>
<reference evidence="3 4" key="1">
    <citation type="submission" date="2020-04" db="EMBL/GenBank/DDBJ databases">
        <title>Genomic insights into acetone-butanol-ethanol (ABE) fermentation by sequencing solventogenic clostridia strains.</title>
        <authorList>
            <person name="Brown S."/>
        </authorList>
    </citation>
    <scope>NUCLEOTIDE SEQUENCE [LARGE SCALE GENOMIC DNA]</scope>
    <source>
        <strain evidence="3 4">DJ011</strain>
    </source>
</reference>
<feature type="signal peptide" evidence="1">
    <location>
        <begin position="1"/>
        <end position="22"/>
    </location>
</feature>
<keyword evidence="1" id="KW-0732">Signal</keyword>
<proteinExistence type="predicted"/>